<dbReference type="Proteomes" id="UP000826656">
    <property type="component" value="Unassembled WGS sequence"/>
</dbReference>
<dbReference type="InterPro" id="IPR000719">
    <property type="entry name" value="Prot_kinase_dom"/>
</dbReference>
<protein>
    <recommendedName>
        <fullName evidence="7">Protein kinase domain-containing protein</fullName>
    </recommendedName>
</protein>
<dbReference type="PROSITE" id="PS50011">
    <property type="entry name" value="PROTEIN_KINASE_DOM"/>
    <property type="match status" value="1"/>
</dbReference>
<evidence type="ECO:0000313" key="8">
    <source>
        <dbReference type="EMBL" id="KAH0781261.1"/>
    </source>
</evidence>
<reference evidence="8 9" key="1">
    <citation type="journal article" date="2021" name="bioRxiv">
        <title>Chromosome-scale and haplotype-resolved genome assembly of a tetraploid potato cultivar.</title>
        <authorList>
            <person name="Sun H."/>
            <person name="Jiao W.-B."/>
            <person name="Krause K."/>
            <person name="Campoy J.A."/>
            <person name="Goel M."/>
            <person name="Folz-Donahue K."/>
            <person name="Kukat C."/>
            <person name="Huettel B."/>
            <person name="Schneeberger K."/>
        </authorList>
    </citation>
    <scope>NUCLEOTIDE SEQUENCE [LARGE SCALE GENOMIC DNA]</scope>
    <source>
        <strain evidence="8">SolTubOtavaFocal</strain>
        <tissue evidence="8">Leaves</tissue>
    </source>
</reference>
<keyword evidence="6" id="KW-0472">Membrane</keyword>
<keyword evidence="3" id="KW-0812">Transmembrane</keyword>
<dbReference type="Pfam" id="PF00069">
    <property type="entry name" value="Pkinase"/>
    <property type="match status" value="1"/>
</dbReference>
<evidence type="ECO:0000256" key="3">
    <source>
        <dbReference type="ARBA" id="ARBA00022692"/>
    </source>
</evidence>
<accession>A0ABQ7WLW9</accession>
<feature type="domain" description="Protein kinase" evidence="7">
    <location>
        <begin position="1"/>
        <end position="225"/>
    </location>
</feature>
<comment type="subcellular location">
    <subcellularLocation>
        <location evidence="1">Membrane</location>
    </subcellularLocation>
</comment>
<evidence type="ECO:0000256" key="5">
    <source>
        <dbReference type="ARBA" id="ARBA00022989"/>
    </source>
</evidence>
<dbReference type="PANTHER" id="PTHR27008">
    <property type="entry name" value="OS04G0122200 PROTEIN"/>
    <property type="match status" value="1"/>
</dbReference>
<dbReference type="PROSITE" id="PS00108">
    <property type="entry name" value="PROTEIN_KINASE_ST"/>
    <property type="match status" value="1"/>
</dbReference>
<dbReference type="InterPro" id="IPR011009">
    <property type="entry name" value="Kinase-like_dom_sf"/>
</dbReference>
<keyword evidence="4" id="KW-0677">Repeat</keyword>
<dbReference type="PANTHER" id="PTHR27008:SF596">
    <property type="entry name" value="OS02G0215500 PROTEIN"/>
    <property type="match status" value="1"/>
</dbReference>
<dbReference type="InterPro" id="IPR051809">
    <property type="entry name" value="Plant_receptor-like_S/T_kinase"/>
</dbReference>
<sequence length="225" mass="24492">MRNATAISVSGNKKLCGGIPELELPTCPNVDPEGRDKSKSIKLMIPLLSGLVALARGEPSLTSSPVTYESLYRATNGFSSANLIGNGSFSYVYKGVYTACSTSDFEGNPFIALVYEYMPNGSLESWLHPIPGADASTNEVRIIGLVERLSISIDMACALEYLHHLRHNPFVYCDLKLDNILLDNDMTAYVAYFGLTMFFSESMSKYSSIGYAAPGNIVDSPVPYL</sequence>
<keyword evidence="5" id="KW-1133">Transmembrane helix</keyword>
<evidence type="ECO:0000256" key="6">
    <source>
        <dbReference type="ARBA" id="ARBA00023136"/>
    </source>
</evidence>
<dbReference type="Gene3D" id="1.10.510.10">
    <property type="entry name" value="Transferase(Phosphotransferase) domain 1"/>
    <property type="match status" value="1"/>
</dbReference>
<name>A0ABQ7WLW9_SOLTU</name>
<evidence type="ECO:0000259" key="7">
    <source>
        <dbReference type="PROSITE" id="PS50011"/>
    </source>
</evidence>
<dbReference type="InterPro" id="IPR008271">
    <property type="entry name" value="Ser/Thr_kinase_AS"/>
</dbReference>
<evidence type="ECO:0000256" key="4">
    <source>
        <dbReference type="ARBA" id="ARBA00022737"/>
    </source>
</evidence>
<keyword evidence="9" id="KW-1185">Reference proteome</keyword>
<dbReference type="SUPFAM" id="SSF56112">
    <property type="entry name" value="Protein kinase-like (PK-like)"/>
    <property type="match status" value="1"/>
</dbReference>
<dbReference type="EMBL" id="JAIVGD010000001">
    <property type="protein sequence ID" value="KAH0781261.1"/>
    <property type="molecule type" value="Genomic_DNA"/>
</dbReference>
<evidence type="ECO:0000256" key="2">
    <source>
        <dbReference type="ARBA" id="ARBA00022614"/>
    </source>
</evidence>
<dbReference type="Gene3D" id="3.30.200.20">
    <property type="entry name" value="Phosphorylase Kinase, domain 1"/>
    <property type="match status" value="1"/>
</dbReference>
<comment type="caution">
    <text evidence="8">The sequence shown here is derived from an EMBL/GenBank/DDBJ whole genome shotgun (WGS) entry which is preliminary data.</text>
</comment>
<organism evidence="8 9">
    <name type="scientific">Solanum tuberosum</name>
    <name type="common">Potato</name>
    <dbReference type="NCBI Taxonomy" id="4113"/>
    <lineage>
        <taxon>Eukaryota</taxon>
        <taxon>Viridiplantae</taxon>
        <taxon>Streptophyta</taxon>
        <taxon>Embryophyta</taxon>
        <taxon>Tracheophyta</taxon>
        <taxon>Spermatophyta</taxon>
        <taxon>Magnoliopsida</taxon>
        <taxon>eudicotyledons</taxon>
        <taxon>Gunneridae</taxon>
        <taxon>Pentapetalae</taxon>
        <taxon>asterids</taxon>
        <taxon>lamiids</taxon>
        <taxon>Solanales</taxon>
        <taxon>Solanaceae</taxon>
        <taxon>Solanoideae</taxon>
        <taxon>Solaneae</taxon>
        <taxon>Solanum</taxon>
    </lineage>
</organism>
<evidence type="ECO:0000313" key="9">
    <source>
        <dbReference type="Proteomes" id="UP000826656"/>
    </source>
</evidence>
<evidence type="ECO:0000256" key="1">
    <source>
        <dbReference type="ARBA" id="ARBA00004370"/>
    </source>
</evidence>
<keyword evidence="2" id="KW-0433">Leucine-rich repeat</keyword>
<gene>
    <name evidence="8" type="ORF">KY290_000859</name>
</gene>
<proteinExistence type="predicted"/>